<feature type="region of interest" description="Disordered" evidence="1">
    <location>
        <begin position="1"/>
        <end position="21"/>
    </location>
</feature>
<reference evidence="2 3" key="1">
    <citation type="submission" date="2021-06" db="EMBL/GenBank/DDBJ databases">
        <title>Caerostris extrusa draft genome.</title>
        <authorList>
            <person name="Kono N."/>
            <person name="Arakawa K."/>
        </authorList>
    </citation>
    <scope>NUCLEOTIDE SEQUENCE [LARGE SCALE GENOMIC DNA]</scope>
</reference>
<name>A0AAV4T641_CAEEX</name>
<dbReference type="EMBL" id="BPLR01010679">
    <property type="protein sequence ID" value="GIY40941.1"/>
    <property type="molecule type" value="Genomic_DNA"/>
</dbReference>
<evidence type="ECO:0000313" key="2">
    <source>
        <dbReference type="EMBL" id="GIY40941.1"/>
    </source>
</evidence>
<proteinExistence type="predicted"/>
<organism evidence="2 3">
    <name type="scientific">Caerostris extrusa</name>
    <name type="common">Bark spider</name>
    <name type="synonym">Caerostris bankana</name>
    <dbReference type="NCBI Taxonomy" id="172846"/>
    <lineage>
        <taxon>Eukaryota</taxon>
        <taxon>Metazoa</taxon>
        <taxon>Ecdysozoa</taxon>
        <taxon>Arthropoda</taxon>
        <taxon>Chelicerata</taxon>
        <taxon>Arachnida</taxon>
        <taxon>Araneae</taxon>
        <taxon>Araneomorphae</taxon>
        <taxon>Entelegynae</taxon>
        <taxon>Araneoidea</taxon>
        <taxon>Araneidae</taxon>
        <taxon>Caerostris</taxon>
    </lineage>
</organism>
<protein>
    <submittedName>
        <fullName evidence="2">Uncharacterized protein</fullName>
    </submittedName>
</protein>
<gene>
    <name evidence="2" type="ORF">CEXT_351601</name>
</gene>
<dbReference type="AlphaFoldDB" id="A0AAV4T641"/>
<sequence>MCIPPPITLPSSNAPRASPESEINTHRNLKFWEVPSLVMARLFYGNISGRRPLEFKIYNGYSAHAILSVGNELLLTSLAHSK</sequence>
<comment type="caution">
    <text evidence="2">The sequence shown here is derived from an EMBL/GenBank/DDBJ whole genome shotgun (WGS) entry which is preliminary data.</text>
</comment>
<evidence type="ECO:0000313" key="3">
    <source>
        <dbReference type="Proteomes" id="UP001054945"/>
    </source>
</evidence>
<evidence type="ECO:0000256" key="1">
    <source>
        <dbReference type="SAM" id="MobiDB-lite"/>
    </source>
</evidence>
<accession>A0AAV4T641</accession>
<keyword evidence="3" id="KW-1185">Reference proteome</keyword>
<dbReference type="Proteomes" id="UP001054945">
    <property type="component" value="Unassembled WGS sequence"/>
</dbReference>